<dbReference type="EMBL" id="CAJOBC010075087">
    <property type="protein sequence ID" value="CAF4256054.1"/>
    <property type="molecule type" value="Genomic_DNA"/>
</dbReference>
<evidence type="ECO:0000313" key="2">
    <source>
        <dbReference type="EMBL" id="CAF4256054.1"/>
    </source>
</evidence>
<comment type="caution">
    <text evidence="1">The sequence shown here is derived from an EMBL/GenBank/DDBJ whole genome shotgun (WGS) entry which is preliminary data.</text>
</comment>
<organism evidence="1 3">
    <name type="scientific">Didymodactylos carnosus</name>
    <dbReference type="NCBI Taxonomy" id="1234261"/>
    <lineage>
        <taxon>Eukaryota</taxon>
        <taxon>Metazoa</taxon>
        <taxon>Spiralia</taxon>
        <taxon>Gnathifera</taxon>
        <taxon>Rotifera</taxon>
        <taxon>Eurotatoria</taxon>
        <taxon>Bdelloidea</taxon>
        <taxon>Philodinida</taxon>
        <taxon>Philodinidae</taxon>
        <taxon>Didymodactylos</taxon>
    </lineage>
</organism>
<evidence type="ECO:0000313" key="1">
    <source>
        <dbReference type="EMBL" id="CAF1370304.1"/>
    </source>
</evidence>
<dbReference type="Proteomes" id="UP000681722">
    <property type="component" value="Unassembled WGS sequence"/>
</dbReference>
<keyword evidence="3" id="KW-1185">Reference proteome</keyword>
<dbReference type="Proteomes" id="UP000663829">
    <property type="component" value="Unassembled WGS sequence"/>
</dbReference>
<dbReference type="AlphaFoldDB" id="A0A815IUA8"/>
<dbReference type="EMBL" id="CAJNOQ010015871">
    <property type="protein sequence ID" value="CAF1370304.1"/>
    <property type="molecule type" value="Genomic_DNA"/>
</dbReference>
<reference evidence="1" key="1">
    <citation type="submission" date="2021-02" db="EMBL/GenBank/DDBJ databases">
        <authorList>
            <person name="Nowell W R."/>
        </authorList>
    </citation>
    <scope>NUCLEOTIDE SEQUENCE</scope>
</reference>
<sequence length="245" mass="28031">MQIELIILFTNRDRGVDLNLNIEISGDDDLLTIQQKVIELYLPHEIPVDFTSDNYLLQWFSEKHNTFLTLDEGSLVNCKKENFHASFSNSSSVDARKNKLLNKLLLKKAQSMKNVDRGHFSPTKNVTNPSVGTIRAASLTYNDADPTYGQRNRFLSGSLDVKIKLKLVNEIHKPERKCQRLKIVYDCVKEELHQLPDENQQLPHDLNIDLTRAHLLCALQCVDTVCTIGISKMMVDSKYQFGKLE</sequence>
<gene>
    <name evidence="1" type="ORF">GPM918_LOCUS31822</name>
    <name evidence="2" type="ORF">SRO942_LOCUS32475</name>
</gene>
<protein>
    <submittedName>
        <fullName evidence="1">Uncharacterized protein</fullName>
    </submittedName>
</protein>
<proteinExistence type="predicted"/>
<accession>A0A815IUA8</accession>
<name>A0A815IUA8_9BILA</name>
<evidence type="ECO:0000313" key="3">
    <source>
        <dbReference type="Proteomes" id="UP000663829"/>
    </source>
</evidence>